<dbReference type="PANTHER" id="PTHR11064:SF9">
    <property type="entry name" value="NUCLEAR TRANSCRIPTION FACTOR Y SUBUNIT BETA"/>
    <property type="match status" value="1"/>
</dbReference>
<evidence type="ECO:0000256" key="3">
    <source>
        <dbReference type="ARBA" id="ARBA00023015"/>
    </source>
</evidence>
<dbReference type="STRING" id="45607.A0A2T0FGW3"/>
<dbReference type="CDD" id="cd22907">
    <property type="entry name" value="HFD_NFYB"/>
    <property type="match status" value="1"/>
</dbReference>
<dbReference type="PRINTS" id="PR00615">
    <property type="entry name" value="CCAATSUBUNTA"/>
</dbReference>
<dbReference type="Pfam" id="PF00808">
    <property type="entry name" value="CBFD_NFYB_HMF"/>
    <property type="match status" value="1"/>
</dbReference>
<sequence>MTTEKEPELREQDKWLPIANVYRIMKNALPKNAKVSKEAKECVQECVSEFVSFITSEASEKCAAERRKTVNGEDILFAMTSLGFENYSEVLKIYLTKYREYLVTKDKGKRSGSINSANTSSNHLLGDASGHTQHEDVSSVGSVAGGEELTLDGDDVDLEHRDSYSYSSFDETTGNEVIYEQYTDDFTNVDMAEFAGNDESN</sequence>
<dbReference type="GO" id="GO:0001228">
    <property type="term" value="F:DNA-binding transcription activator activity, RNA polymerase II-specific"/>
    <property type="evidence" value="ECO:0007669"/>
    <property type="project" value="InterPro"/>
</dbReference>
<dbReference type="SUPFAM" id="SSF47113">
    <property type="entry name" value="Histone-fold"/>
    <property type="match status" value="1"/>
</dbReference>
<proteinExistence type="inferred from homology"/>
<dbReference type="PANTHER" id="PTHR11064">
    <property type="entry name" value="CCAAT-BINDING TRANSCRIPTION FACTOR-RELATED"/>
    <property type="match status" value="1"/>
</dbReference>
<evidence type="ECO:0000256" key="6">
    <source>
        <dbReference type="ARBA" id="ARBA00023163"/>
    </source>
</evidence>
<dbReference type="AlphaFoldDB" id="A0A2T0FGW3"/>
<dbReference type="InterPro" id="IPR009072">
    <property type="entry name" value="Histone-fold"/>
</dbReference>
<dbReference type="GO" id="GO:0000978">
    <property type="term" value="F:RNA polymerase II cis-regulatory region sequence-specific DNA binding"/>
    <property type="evidence" value="ECO:0007669"/>
    <property type="project" value="TreeGrafter"/>
</dbReference>
<dbReference type="GO" id="GO:0046982">
    <property type="term" value="F:protein heterodimerization activity"/>
    <property type="evidence" value="ECO:0007669"/>
    <property type="project" value="InterPro"/>
</dbReference>
<comment type="caution">
    <text evidence="10">The sequence shown here is derived from an EMBL/GenBank/DDBJ whole genome shotgun (WGS) entry which is preliminary data.</text>
</comment>
<keyword evidence="3" id="KW-0805">Transcription regulation</keyword>
<dbReference type="OrthoDB" id="386949at2759"/>
<dbReference type="Proteomes" id="UP000238350">
    <property type="component" value="Unassembled WGS sequence"/>
</dbReference>
<protein>
    <submittedName>
        <fullName evidence="10">Transcriptional activator HAP3</fullName>
    </submittedName>
</protein>
<name>A0A2T0FGW3_9ASCO</name>
<comment type="similarity">
    <text evidence="2">Belongs to the NFYB/HAP3 subunit family.</text>
</comment>
<evidence type="ECO:0000256" key="4">
    <source>
        <dbReference type="ARBA" id="ARBA00023125"/>
    </source>
</evidence>
<evidence type="ECO:0000256" key="7">
    <source>
        <dbReference type="ARBA" id="ARBA00023242"/>
    </source>
</evidence>
<feature type="domain" description="Transcription factor CBF/NF-Y/archaeal histone" evidence="9">
    <location>
        <begin position="15"/>
        <end position="79"/>
    </location>
</feature>
<accession>A0A2T0FGW3</accession>
<keyword evidence="11" id="KW-1185">Reference proteome</keyword>
<keyword evidence="4" id="KW-0238">DNA-binding</keyword>
<evidence type="ECO:0000313" key="11">
    <source>
        <dbReference type="Proteomes" id="UP000238350"/>
    </source>
</evidence>
<dbReference type="EMBL" id="NDIQ01000021">
    <property type="protein sequence ID" value="PRT54243.1"/>
    <property type="molecule type" value="Genomic_DNA"/>
</dbReference>
<feature type="compositionally biased region" description="Polar residues" evidence="8">
    <location>
        <begin position="112"/>
        <end position="123"/>
    </location>
</feature>
<dbReference type="InterPro" id="IPR003958">
    <property type="entry name" value="CBFA_NFYB_domain"/>
</dbReference>
<dbReference type="Gene3D" id="1.10.20.10">
    <property type="entry name" value="Histone, subunit A"/>
    <property type="match status" value="1"/>
</dbReference>
<evidence type="ECO:0000313" key="10">
    <source>
        <dbReference type="EMBL" id="PRT54243.1"/>
    </source>
</evidence>
<dbReference type="RefSeq" id="XP_024664188.1">
    <property type="nucleotide sequence ID" value="XM_024808420.1"/>
</dbReference>
<comment type="subcellular location">
    <subcellularLocation>
        <location evidence="1">Nucleus</location>
    </subcellularLocation>
</comment>
<dbReference type="InterPro" id="IPR027113">
    <property type="entry name" value="Transc_fact_NFYB/HAP3"/>
</dbReference>
<keyword evidence="7" id="KW-0539">Nucleus</keyword>
<organism evidence="10 11">
    <name type="scientific">Wickerhamiella sorbophila</name>
    <dbReference type="NCBI Taxonomy" id="45607"/>
    <lineage>
        <taxon>Eukaryota</taxon>
        <taxon>Fungi</taxon>
        <taxon>Dikarya</taxon>
        <taxon>Ascomycota</taxon>
        <taxon>Saccharomycotina</taxon>
        <taxon>Dipodascomycetes</taxon>
        <taxon>Dipodascales</taxon>
        <taxon>Trichomonascaceae</taxon>
        <taxon>Wickerhamiella</taxon>
    </lineage>
</organism>
<keyword evidence="6" id="KW-0804">Transcription</keyword>
<evidence type="ECO:0000256" key="1">
    <source>
        <dbReference type="ARBA" id="ARBA00004123"/>
    </source>
</evidence>
<reference evidence="10 11" key="1">
    <citation type="submission" date="2017-04" db="EMBL/GenBank/DDBJ databases">
        <title>Genome sequencing of [Candida] sorbophila.</title>
        <authorList>
            <person name="Ahn J.O."/>
        </authorList>
    </citation>
    <scope>NUCLEOTIDE SEQUENCE [LARGE SCALE GENOMIC DNA]</scope>
    <source>
        <strain evidence="10 11">DS02</strain>
    </source>
</reference>
<dbReference type="GeneID" id="36515611"/>
<evidence type="ECO:0000256" key="5">
    <source>
        <dbReference type="ARBA" id="ARBA00023159"/>
    </source>
</evidence>
<evidence type="ECO:0000256" key="2">
    <source>
        <dbReference type="ARBA" id="ARBA00009053"/>
    </source>
</evidence>
<gene>
    <name evidence="10" type="ORF">B9G98_01863</name>
</gene>
<dbReference type="FunFam" id="1.10.20.10:FF:000110">
    <property type="entry name" value="Nuclear factor Y, subunit B1"/>
    <property type="match status" value="1"/>
</dbReference>
<evidence type="ECO:0000256" key="8">
    <source>
        <dbReference type="SAM" id="MobiDB-lite"/>
    </source>
</evidence>
<dbReference type="GO" id="GO:0016602">
    <property type="term" value="C:CCAAT-binding factor complex"/>
    <property type="evidence" value="ECO:0007669"/>
    <property type="project" value="InterPro"/>
</dbReference>
<keyword evidence="5" id="KW-0010">Activator</keyword>
<evidence type="ECO:0000259" key="9">
    <source>
        <dbReference type="Pfam" id="PF00808"/>
    </source>
</evidence>
<feature type="region of interest" description="Disordered" evidence="8">
    <location>
        <begin position="109"/>
        <end position="157"/>
    </location>
</feature>